<feature type="transmembrane region" description="Helical" evidence="13">
    <location>
        <begin position="440"/>
        <end position="466"/>
    </location>
</feature>
<feature type="domain" description="Membrane insertase YidC N-terminal" evidence="16">
    <location>
        <begin position="103"/>
        <end position="369"/>
    </location>
</feature>
<protein>
    <recommendedName>
        <fullName evidence="3 13">Membrane protein insertase YidC</fullName>
    </recommendedName>
    <alternativeName>
        <fullName evidence="12 13">Foldase YidC</fullName>
    </alternativeName>
    <alternativeName>
        <fullName evidence="11 13">Membrane integrase YidC</fullName>
    </alternativeName>
    <alternativeName>
        <fullName evidence="13">Membrane protein YidC</fullName>
    </alternativeName>
</protein>
<evidence type="ECO:0000256" key="4">
    <source>
        <dbReference type="ARBA" id="ARBA00022448"/>
    </source>
</evidence>
<dbReference type="InterPro" id="IPR028055">
    <property type="entry name" value="YidC/Oxa/ALB_C"/>
</dbReference>
<dbReference type="Proteomes" id="UP001500185">
    <property type="component" value="Unassembled WGS sequence"/>
</dbReference>
<feature type="compositionally biased region" description="Polar residues" evidence="14">
    <location>
        <begin position="65"/>
        <end position="74"/>
    </location>
</feature>
<dbReference type="InterPro" id="IPR001708">
    <property type="entry name" value="YidC/ALB3/OXA1/COX18"/>
</dbReference>
<dbReference type="EMBL" id="BAAAGG010000022">
    <property type="protein sequence ID" value="GAA0763610.1"/>
    <property type="molecule type" value="Genomic_DNA"/>
</dbReference>
<feature type="compositionally biased region" description="Basic and acidic residues" evidence="14">
    <location>
        <begin position="626"/>
        <end position="638"/>
    </location>
</feature>
<dbReference type="Pfam" id="PF02096">
    <property type="entry name" value="60KD_IMP"/>
    <property type="match status" value="1"/>
</dbReference>
<dbReference type="NCBIfam" id="NF002359">
    <property type="entry name" value="PRK01318.2-6"/>
    <property type="match status" value="1"/>
</dbReference>
<dbReference type="PRINTS" id="PR00701">
    <property type="entry name" value="60KDINNERMP"/>
</dbReference>
<comment type="caution">
    <text evidence="17">The sequence shown here is derived from an EMBL/GenBank/DDBJ whole genome shotgun (WGS) entry which is preliminary data.</text>
</comment>
<dbReference type="InterPro" id="IPR038221">
    <property type="entry name" value="YidC_periplasmic_sf"/>
</dbReference>
<evidence type="ECO:0000256" key="3">
    <source>
        <dbReference type="ARBA" id="ARBA00015325"/>
    </source>
</evidence>
<evidence type="ECO:0000256" key="2">
    <source>
        <dbReference type="ARBA" id="ARBA00010527"/>
    </source>
</evidence>
<name>A0ABN1KDR9_9FLAO</name>
<evidence type="ECO:0000313" key="17">
    <source>
        <dbReference type="EMBL" id="GAA0763610.1"/>
    </source>
</evidence>
<comment type="subunit">
    <text evidence="13">Interacts with the Sec translocase complex via SecD. Specifically interacts with transmembrane segments of nascent integral membrane proteins during membrane integration.</text>
</comment>
<feature type="transmembrane region" description="Helical" evidence="13">
    <location>
        <begin position="12"/>
        <end position="28"/>
    </location>
</feature>
<organism evidence="17 18">
    <name type="scientific">Psychroflexus lacisalsi</name>
    <dbReference type="NCBI Taxonomy" id="503928"/>
    <lineage>
        <taxon>Bacteria</taxon>
        <taxon>Pseudomonadati</taxon>
        <taxon>Bacteroidota</taxon>
        <taxon>Flavobacteriia</taxon>
        <taxon>Flavobacteriales</taxon>
        <taxon>Flavobacteriaceae</taxon>
        <taxon>Psychroflexus</taxon>
    </lineage>
</organism>
<keyword evidence="9 13" id="KW-0472">Membrane</keyword>
<dbReference type="NCBIfam" id="NF002356">
    <property type="entry name" value="PRK01318.2-3"/>
    <property type="match status" value="1"/>
</dbReference>
<feature type="transmembrane region" description="Helical" evidence="13">
    <location>
        <begin position="383"/>
        <end position="403"/>
    </location>
</feature>
<evidence type="ECO:0000256" key="14">
    <source>
        <dbReference type="SAM" id="MobiDB-lite"/>
    </source>
</evidence>
<dbReference type="HAMAP" id="MF_01810">
    <property type="entry name" value="YidC_type1"/>
    <property type="match status" value="1"/>
</dbReference>
<evidence type="ECO:0000256" key="7">
    <source>
        <dbReference type="ARBA" id="ARBA00022927"/>
    </source>
</evidence>
<keyword evidence="5 13" id="KW-1003">Cell membrane</keyword>
<dbReference type="InterPro" id="IPR019998">
    <property type="entry name" value="Membr_insert_YidC"/>
</dbReference>
<dbReference type="CDD" id="cd20070">
    <property type="entry name" value="5TM_YidC_Alb3"/>
    <property type="match status" value="1"/>
</dbReference>
<dbReference type="RefSeq" id="WP_224454707.1">
    <property type="nucleotide sequence ID" value="NZ_BAAAGG010000022.1"/>
</dbReference>
<proteinExistence type="inferred from homology"/>
<dbReference type="NCBIfam" id="TIGR03593">
    <property type="entry name" value="yidC_nterm"/>
    <property type="match status" value="1"/>
</dbReference>
<evidence type="ECO:0000256" key="1">
    <source>
        <dbReference type="ARBA" id="ARBA00004429"/>
    </source>
</evidence>
<feature type="domain" description="Membrane insertase YidC/Oxa/ALB C-terminal" evidence="15">
    <location>
        <begin position="383"/>
        <end position="585"/>
    </location>
</feature>
<feature type="transmembrane region" description="Helical" evidence="13">
    <location>
        <begin position="569"/>
        <end position="588"/>
    </location>
</feature>
<feature type="transmembrane region" description="Helical" evidence="13">
    <location>
        <begin position="504"/>
        <end position="525"/>
    </location>
</feature>
<accession>A0ABN1KDR9</accession>
<feature type="region of interest" description="Disordered" evidence="14">
    <location>
        <begin position="37"/>
        <end position="75"/>
    </location>
</feature>
<comment type="similarity">
    <text evidence="2 13">Belongs to the OXA1/ALB3/YidC family. Type 1 subfamily.</text>
</comment>
<dbReference type="Pfam" id="PF14849">
    <property type="entry name" value="YidC_periplas"/>
    <property type="match status" value="1"/>
</dbReference>
<dbReference type="PANTHER" id="PTHR12428:SF65">
    <property type="entry name" value="CYTOCHROME C OXIDASE ASSEMBLY PROTEIN COX18, MITOCHONDRIAL"/>
    <property type="match status" value="1"/>
</dbReference>
<dbReference type="NCBIfam" id="TIGR03592">
    <property type="entry name" value="yidC_oxa1_cterm"/>
    <property type="match status" value="1"/>
</dbReference>
<keyword evidence="8 13" id="KW-1133">Transmembrane helix</keyword>
<evidence type="ECO:0000256" key="9">
    <source>
        <dbReference type="ARBA" id="ARBA00023136"/>
    </source>
</evidence>
<evidence type="ECO:0000256" key="8">
    <source>
        <dbReference type="ARBA" id="ARBA00022989"/>
    </source>
</evidence>
<evidence type="ECO:0000256" key="12">
    <source>
        <dbReference type="ARBA" id="ARBA00033342"/>
    </source>
</evidence>
<keyword evidence="4 13" id="KW-0813">Transport</keyword>
<feature type="region of interest" description="Disordered" evidence="14">
    <location>
        <begin position="621"/>
        <end position="648"/>
    </location>
</feature>
<evidence type="ECO:0000259" key="16">
    <source>
        <dbReference type="Pfam" id="PF14849"/>
    </source>
</evidence>
<dbReference type="InterPro" id="IPR047196">
    <property type="entry name" value="YidC_ALB_C"/>
</dbReference>
<keyword evidence="10 13" id="KW-0143">Chaperone</keyword>
<evidence type="ECO:0000259" key="15">
    <source>
        <dbReference type="Pfam" id="PF02096"/>
    </source>
</evidence>
<reference evidence="17 18" key="1">
    <citation type="journal article" date="2019" name="Int. J. Syst. Evol. Microbiol.">
        <title>The Global Catalogue of Microorganisms (GCM) 10K type strain sequencing project: providing services to taxonomists for standard genome sequencing and annotation.</title>
        <authorList>
            <consortium name="The Broad Institute Genomics Platform"/>
            <consortium name="The Broad Institute Genome Sequencing Center for Infectious Disease"/>
            <person name="Wu L."/>
            <person name="Ma J."/>
        </authorList>
    </citation>
    <scope>NUCLEOTIDE SEQUENCE [LARGE SCALE GENOMIC DNA]</scope>
    <source>
        <strain evidence="17 18">JCM 16231</strain>
    </source>
</reference>
<dbReference type="PANTHER" id="PTHR12428">
    <property type="entry name" value="OXA1"/>
    <property type="match status" value="1"/>
</dbReference>
<evidence type="ECO:0000313" key="18">
    <source>
        <dbReference type="Proteomes" id="UP001500185"/>
    </source>
</evidence>
<evidence type="ECO:0000256" key="10">
    <source>
        <dbReference type="ARBA" id="ARBA00023186"/>
    </source>
</evidence>
<feature type="transmembrane region" description="Helical" evidence="13">
    <location>
        <begin position="546"/>
        <end position="563"/>
    </location>
</feature>
<sequence length="648" mass="74470">MEEKKTFDKNSIIGFTLVALILIWMMYMNPTEDIVPEETKTEQVESTPQEKPSLDKVKNTPEIAQGSNSSLQDSVKNELARREYGAFAYSAIKDFAIEDATTNIENEVIELEVSNKGGQIVEAKMKQHDTYKGEPIFLIKDGNASFNISFEASDGRTYNTRDLYFEPSLSSENGNQTLSMKAKVSEVEFLEFFYELKPDDYMMNFRIRSQGLSNIISSETADLKWEVKALRKAKSISYENRYTEIVYLYENDKDDYTGQGDEAVEEDEQIEWVAFKQHFFTSVLLTDTPFSSGKMTSRNLVQDEQVDTLYTKNFLAEVPLKLNNGEFSESMNWYHGPSDFKILSDYERSLDEIVPLGWGLFGWINRYIFIPFFTFLSSSLPSYGLAIIVMTIVVRIVLSPITYKSYLSQAKMKVLKPEINEINEKYKDNAMKKQQETMKLYSKTGVSPLAGCIPALLQIPVFYALFQFFPSAFDLRQKGFLWADDLSSYDVIFEWDTYIPLVSWAYGNHVSLFPILASVAIFFYTQMTAGQNMQQSSQPGMPNMKVIMYFAPFVMLIFFNNYASGLSLYYFISNLITIGIMLVIKHVIIDDKKILAKIEEKKKKPKKKKGKLGRKFQEIMEQAAEQQKKKQNEKEDNSKGGNKKIDKK</sequence>
<dbReference type="CDD" id="cd19961">
    <property type="entry name" value="EcYidC-like_peri"/>
    <property type="match status" value="1"/>
</dbReference>
<evidence type="ECO:0000256" key="5">
    <source>
        <dbReference type="ARBA" id="ARBA00022475"/>
    </source>
</evidence>
<keyword evidence="18" id="KW-1185">Reference proteome</keyword>
<dbReference type="InterPro" id="IPR028053">
    <property type="entry name" value="Membr_insert_YidC_N"/>
</dbReference>
<evidence type="ECO:0000256" key="13">
    <source>
        <dbReference type="HAMAP-Rule" id="MF_01810"/>
    </source>
</evidence>
<dbReference type="Gene3D" id="2.70.98.90">
    <property type="match status" value="1"/>
</dbReference>
<comment type="subcellular location">
    <subcellularLocation>
        <location evidence="1">Cell inner membrane</location>
        <topology evidence="1">Multi-pass membrane protein</topology>
    </subcellularLocation>
    <subcellularLocation>
        <location evidence="13">Cell membrane</location>
        <topology evidence="13">Multi-pass membrane protein</topology>
    </subcellularLocation>
</comment>
<keyword evidence="7 13" id="KW-0653">Protein transport</keyword>
<keyword evidence="6 13" id="KW-0812">Transmembrane</keyword>
<comment type="function">
    <text evidence="13">Required for the insertion and/or proper folding and/or complex formation of integral membrane proteins into the membrane. Involved in integration of membrane proteins that insert both dependently and independently of the Sec translocase complex, as well as at least some lipoproteins. Aids folding of multispanning membrane proteins.</text>
</comment>
<gene>
    <name evidence="13 17" type="primary">yidC</name>
    <name evidence="17" type="ORF">GCM10009433_25140</name>
</gene>
<evidence type="ECO:0000256" key="6">
    <source>
        <dbReference type="ARBA" id="ARBA00022692"/>
    </source>
</evidence>
<evidence type="ECO:0000256" key="11">
    <source>
        <dbReference type="ARBA" id="ARBA00033245"/>
    </source>
</evidence>